<evidence type="ECO:0000313" key="2">
    <source>
        <dbReference type="EMBL" id="EJT76776.1"/>
    </source>
</evidence>
<organism evidence="2">
    <name type="scientific">Gaeumannomyces tritici (strain R3-111a-1)</name>
    <name type="common">Wheat and barley take-all root rot fungus</name>
    <name type="synonym">Gaeumannomyces graminis var. tritici</name>
    <dbReference type="NCBI Taxonomy" id="644352"/>
    <lineage>
        <taxon>Eukaryota</taxon>
        <taxon>Fungi</taxon>
        <taxon>Dikarya</taxon>
        <taxon>Ascomycota</taxon>
        <taxon>Pezizomycotina</taxon>
        <taxon>Sordariomycetes</taxon>
        <taxon>Sordariomycetidae</taxon>
        <taxon>Magnaporthales</taxon>
        <taxon>Magnaporthaceae</taxon>
        <taxon>Gaeumannomyces</taxon>
    </lineage>
</organism>
<dbReference type="AlphaFoldDB" id="J3NZJ3"/>
<reference evidence="3" key="4">
    <citation type="journal article" date="2015" name="G3 (Bethesda)">
        <title>Genome sequences of three phytopathogenic species of the Magnaporthaceae family of fungi.</title>
        <authorList>
            <person name="Okagaki L.H."/>
            <person name="Nunes C.C."/>
            <person name="Sailsbery J."/>
            <person name="Clay B."/>
            <person name="Brown D."/>
            <person name="John T."/>
            <person name="Oh Y."/>
            <person name="Young N."/>
            <person name="Fitzgerald M."/>
            <person name="Haas B.J."/>
            <person name="Zeng Q."/>
            <person name="Young S."/>
            <person name="Adiconis X."/>
            <person name="Fan L."/>
            <person name="Levin J.Z."/>
            <person name="Mitchell T.K."/>
            <person name="Okubara P.A."/>
            <person name="Farman M.L."/>
            <person name="Kohn L.M."/>
            <person name="Birren B."/>
            <person name="Ma L.-J."/>
            <person name="Dean R.A."/>
        </authorList>
    </citation>
    <scope>NUCLEOTIDE SEQUENCE</scope>
    <source>
        <strain evidence="3">R3-111a-1</strain>
    </source>
</reference>
<dbReference type="STRING" id="644352.J3NZJ3"/>
<dbReference type="EMBL" id="GL385397">
    <property type="protein sequence ID" value="EJT76776.1"/>
    <property type="molecule type" value="Genomic_DNA"/>
</dbReference>
<evidence type="ECO:0000313" key="4">
    <source>
        <dbReference type="Proteomes" id="UP000006039"/>
    </source>
</evidence>
<dbReference type="VEuPathDB" id="FungiDB:GGTG_06691"/>
<reference evidence="2" key="3">
    <citation type="submission" date="2010-09" db="EMBL/GenBank/DDBJ databases">
        <title>Annotation of Gaeumannomyces graminis var. tritici R3-111a-1.</title>
        <authorList>
            <consortium name="The Broad Institute Genome Sequencing Platform"/>
            <person name="Ma L.-J."/>
            <person name="Dead R."/>
            <person name="Young S.K."/>
            <person name="Zeng Q."/>
            <person name="Gargeya S."/>
            <person name="Fitzgerald M."/>
            <person name="Haas B."/>
            <person name="Abouelleil A."/>
            <person name="Alvarado L."/>
            <person name="Arachchi H.M."/>
            <person name="Berlin A."/>
            <person name="Brown A."/>
            <person name="Chapman S.B."/>
            <person name="Chen Z."/>
            <person name="Dunbar C."/>
            <person name="Freedman E."/>
            <person name="Gearin G."/>
            <person name="Gellesch M."/>
            <person name="Goldberg J."/>
            <person name="Griggs A."/>
            <person name="Gujja S."/>
            <person name="Heiman D."/>
            <person name="Howarth C."/>
            <person name="Larson L."/>
            <person name="Lui A."/>
            <person name="MacDonald P.J.P."/>
            <person name="Mehta T."/>
            <person name="Montmayeur A."/>
            <person name="Murphy C."/>
            <person name="Neiman D."/>
            <person name="Pearson M."/>
            <person name="Priest M."/>
            <person name="Roberts A."/>
            <person name="Saif S."/>
            <person name="Shea T."/>
            <person name="Shenoy N."/>
            <person name="Sisk P."/>
            <person name="Stolte C."/>
            <person name="Sykes S."/>
            <person name="Yandava C."/>
            <person name="Wortman J."/>
            <person name="Nusbaum C."/>
            <person name="Birren B."/>
        </authorList>
    </citation>
    <scope>NUCLEOTIDE SEQUENCE</scope>
    <source>
        <strain evidence="2">R3-111a-1</strain>
    </source>
</reference>
<evidence type="ECO:0000313" key="3">
    <source>
        <dbReference type="EnsemblFungi" id="EJT76776"/>
    </source>
</evidence>
<evidence type="ECO:0000256" key="1">
    <source>
        <dbReference type="SAM" id="MobiDB-lite"/>
    </source>
</evidence>
<reference evidence="4" key="1">
    <citation type="submission" date="2010-07" db="EMBL/GenBank/DDBJ databases">
        <title>The genome sequence of Gaeumannomyces graminis var. tritici strain R3-111a-1.</title>
        <authorList>
            <consortium name="The Broad Institute Genome Sequencing Platform"/>
            <person name="Ma L.-J."/>
            <person name="Dead R."/>
            <person name="Young S."/>
            <person name="Zeng Q."/>
            <person name="Koehrsen M."/>
            <person name="Alvarado L."/>
            <person name="Berlin A."/>
            <person name="Chapman S.B."/>
            <person name="Chen Z."/>
            <person name="Freedman E."/>
            <person name="Gellesch M."/>
            <person name="Goldberg J."/>
            <person name="Griggs A."/>
            <person name="Gujja S."/>
            <person name="Heilman E.R."/>
            <person name="Heiman D."/>
            <person name="Hepburn T."/>
            <person name="Howarth C."/>
            <person name="Jen D."/>
            <person name="Larson L."/>
            <person name="Mehta T."/>
            <person name="Neiman D."/>
            <person name="Pearson M."/>
            <person name="Roberts A."/>
            <person name="Saif S."/>
            <person name="Shea T."/>
            <person name="Shenoy N."/>
            <person name="Sisk P."/>
            <person name="Stolte C."/>
            <person name="Sykes S."/>
            <person name="Walk T."/>
            <person name="White J."/>
            <person name="Yandava C."/>
            <person name="Haas B."/>
            <person name="Nusbaum C."/>
            <person name="Birren B."/>
        </authorList>
    </citation>
    <scope>NUCLEOTIDE SEQUENCE [LARGE SCALE GENOMIC DNA]</scope>
    <source>
        <strain evidence="4">R3-111a-1</strain>
    </source>
</reference>
<protein>
    <submittedName>
        <fullName evidence="2 3">Uncharacterized protein</fullName>
    </submittedName>
</protein>
<reference evidence="3" key="5">
    <citation type="submission" date="2018-04" db="UniProtKB">
        <authorList>
            <consortium name="EnsemblFungi"/>
        </authorList>
    </citation>
    <scope>IDENTIFICATION</scope>
    <source>
        <strain evidence="3">R3-111a-1</strain>
    </source>
</reference>
<dbReference type="HOGENOM" id="CLU_2469213_0_0_1"/>
<sequence length="88" mass="9352">MAPIPFACYGTDVELADKIGACMQPEYELVHGCFSLAAATTELPDSFAGNLDKADAASEPIGSNARAPRDQRRAPRFLCIGGTIPDEH</sequence>
<dbReference type="GeneID" id="20347149"/>
<keyword evidence="4" id="KW-1185">Reference proteome</keyword>
<dbReference type="OrthoDB" id="3649348at2759"/>
<gene>
    <name evidence="3" type="primary">20347149</name>
    <name evidence="2" type="ORF">GGTG_06691</name>
</gene>
<dbReference type="EnsemblFungi" id="EJT76776">
    <property type="protein sequence ID" value="EJT76776"/>
    <property type="gene ID" value="GGTG_06691"/>
</dbReference>
<name>J3NZJ3_GAET3</name>
<proteinExistence type="predicted"/>
<dbReference type="RefSeq" id="XP_009222776.1">
    <property type="nucleotide sequence ID" value="XM_009224512.1"/>
</dbReference>
<accession>J3NZJ3</accession>
<feature type="region of interest" description="Disordered" evidence="1">
    <location>
        <begin position="51"/>
        <end position="70"/>
    </location>
</feature>
<dbReference type="Proteomes" id="UP000006039">
    <property type="component" value="Unassembled WGS sequence"/>
</dbReference>
<reference evidence="2" key="2">
    <citation type="submission" date="2010-07" db="EMBL/GenBank/DDBJ databases">
        <authorList>
            <consortium name="The Broad Institute Genome Sequencing Platform"/>
            <consortium name="Broad Institute Genome Sequencing Center for Infectious Disease"/>
            <person name="Ma L.-J."/>
            <person name="Dead R."/>
            <person name="Young S."/>
            <person name="Zeng Q."/>
            <person name="Koehrsen M."/>
            <person name="Alvarado L."/>
            <person name="Berlin A."/>
            <person name="Chapman S.B."/>
            <person name="Chen Z."/>
            <person name="Freedman E."/>
            <person name="Gellesch M."/>
            <person name="Goldberg J."/>
            <person name="Griggs A."/>
            <person name="Gujja S."/>
            <person name="Heilman E.R."/>
            <person name="Heiman D."/>
            <person name="Hepburn T."/>
            <person name="Howarth C."/>
            <person name="Jen D."/>
            <person name="Larson L."/>
            <person name="Mehta T."/>
            <person name="Neiman D."/>
            <person name="Pearson M."/>
            <person name="Roberts A."/>
            <person name="Saif S."/>
            <person name="Shea T."/>
            <person name="Shenoy N."/>
            <person name="Sisk P."/>
            <person name="Stolte C."/>
            <person name="Sykes S."/>
            <person name="Walk T."/>
            <person name="White J."/>
            <person name="Yandava C."/>
            <person name="Haas B."/>
            <person name="Nusbaum C."/>
            <person name="Birren B."/>
        </authorList>
    </citation>
    <scope>NUCLEOTIDE SEQUENCE</scope>
    <source>
        <strain evidence="2">R3-111a-1</strain>
    </source>
</reference>